<feature type="signal peptide" evidence="2">
    <location>
        <begin position="1"/>
        <end position="30"/>
    </location>
</feature>
<evidence type="ECO:0000313" key="4">
    <source>
        <dbReference type="Proteomes" id="UP000529637"/>
    </source>
</evidence>
<dbReference type="PANTHER" id="PTHR43546:SF3">
    <property type="entry name" value="UPF0173 METAL-DEPENDENT HYDROLASE MJ1163"/>
    <property type="match status" value="1"/>
</dbReference>
<reference evidence="3 4" key="1">
    <citation type="submission" date="2020-06" db="EMBL/GenBank/DDBJ databases">
        <title>Schlegella sp. ID0723 isolated from air conditioner.</title>
        <authorList>
            <person name="Kim D.Y."/>
            <person name="Kim D.-U."/>
        </authorList>
    </citation>
    <scope>NUCLEOTIDE SEQUENCE [LARGE SCALE GENOMIC DNA]</scope>
    <source>
        <strain evidence="3 4">ID0723</strain>
    </source>
</reference>
<keyword evidence="4" id="KW-1185">Reference proteome</keyword>
<proteinExistence type="predicted"/>
<accession>A0A7Y6NMZ1</accession>
<dbReference type="EMBL" id="JABWMJ010000004">
    <property type="protein sequence ID" value="NUZ06059.1"/>
    <property type="molecule type" value="Genomic_DNA"/>
</dbReference>
<feature type="region of interest" description="Disordered" evidence="1">
    <location>
        <begin position="339"/>
        <end position="359"/>
    </location>
</feature>
<dbReference type="Gene3D" id="3.60.15.10">
    <property type="entry name" value="Ribonuclease Z/Hydroxyacylglutathione hydrolase-like"/>
    <property type="match status" value="1"/>
</dbReference>
<dbReference type="Proteomes" id="UP000529637">
    <property type="component" value="Unassembled WGS sequence"/>
</dbReference>
<dbReference type="PANTHER" id="PTHR43546">
    <property type="entry name" value="UPF0173 METAL-DEPENDENT HYDROLASE MJ1163-RELATED"/>
    <property type="match status" value="1"/>
</dbReference>
<evidence type="ECO:0000313" key="3">
    <source>
        <dbReference type="EMBL" id="NUZ06059.1"/>
    </source>
</evidence>
<organism evidence="3 4">
    <name type="scientific">Piscinibacter koreensis</name>
    <dbReference type="NCBI Taxonomy" id="2742824"/>
    <lineage>
        <taxon>Bacteria</taxon>
        <taxon>Pseudomonadati</taxon>
        <taxon>Pseudomonadota</taxon>
        <taxon>Betaproteobacteria</taxon>
        <taxon>Burkholderiales</taxon>
        <taxon>Sphaerotilaceae</taxon>
        <taxon>Piscinibacter</taxon>
    </lineage>
</organism>
<comment type="caution">
    <text evidence="3">The sequence shown here is derived from an EMBL/GenBank/DDBJ whole genome shotgun (WGS) entry which is preliminary data.</text>
</comment>
<evidence type="ECO:0000256" key="2">
    <source>
        <dbReference type="SAM" id="SignalP"/>
    </source>
</evidence>
<evidence type="ECO:0000256" key="1">
    <source>
        <dbReference type="SAM" id="MobiDB-lite"/>
    </source>
</evidence>
<dbReference type="AlphaFoldDB" id="A0A7Y6NMZ1"/>
<name>A0A7Y6NMZ1_9BURK</name>
<dbReference type="InterPro" id="IPR050114">
    <property type="entry name" value="UPF0173_UPF0282_UlaG_hydrolase"/>
</dbReference>
<protein>
    <recommendedName>
        <fullName evidence="5">MBL fold metallo-hydrolase</fullName>
    </recommendedName>
</protein>
<gene>
    <name evidence="3" type="ORF">HQN59_09825</name>
</gene>
<dbReference type="RefSeq" id="WP_176068675.1">
    <property type="nucleotide sequence ID" value="NZ_JABWMJ010000004.1"/>
</dbReference>
<evidence type="ECO:0008006" key="5">
    <source>
        <dbReference type="Google" id="ProtNLM"/>
    </source>
</evidence>
<sequence length="416" mass="44306">MTPRSSTRRAGKTRLALAAAAATALGGVLAGPAAAQPAAGIPTGGPTSLAATVKARQHMFGFENVNATTGDVRRDRVIASWLTTTTFAVAANGKVFMMDGFINDDDVVTPPARKRTPTGLQELVDLKPEWIFVGHGHADHTDYVANVAYRTGATIFGAAEHCAQMQRDAVAQFGVGQSVKCTSVLAAGVPIGTKAMNLPHLKPALCLNVIRHLHGAATPADTTIPPNGIEFRAGEDPREFDLWGSGPAAYPNVRTTGGPGGDLNILYQFIVPGPRNFSLSIYDSVGPYKELAPNLITEFQAWPATDVLIGAVSGANNPTNGMRDAAIYVRDMQPKVFVPSHHDESQRRRGAAGGSGETWKRNMLTSMTNIGIPAAQQPEVRWLNDPYDYVRPSLLTFDPSSPRWTKTAARPSATCN</sequence>
<feature type="chain" id="PRO_5030553381" description="MBL fold metallo-hydrolase" evidence="2">
    <location>
        <begin position="31"/>
        <end position="416"/>
    </location>
</feature>
<keyword evidence="2" id="KW-0732">Signal</keyword>
<dbReference type="InterPro" id="IPR036866">
    <property type="entry name" value="RibonucZ/Hydroxyglut_hydro"/>
</dbReference>
<dbReference type="SUPFAM" id="SSF56281">
    <property type="entry name" value="Metallo-hydrolase/oxidoreductase"/>
    <property type="match status" value="1"/>
</dbReference>